<dbReference type="CDD" id="cd02846">
    <property type="entry name" value="PAZ_argonaute_like"/>
    <property type="match status" value="1"/>
</dbReference>
<dbReference type="InterPro" id="IPR045246">
    <property type="entry name" value="Piwi_ago-like"/>
</dbReference>
<dbReference type="Pfam" id="PF02171">
    <property type="entry name" value="Piwi"/>
    <property type="match status" value="1"/>
</dbReference>
<name>A0A9N9L0E6_9HELO</name>
<dbReference type="Gene3D" id="2.170.260.10">
    <property type="entry name" value="paz domain"/>
    <property type="match status" value="1"/>
</dbReference>
<dbReference type="PANTHER" id="PTHR22891">
    <property type="entry name" value="EUKARYOTIC TRANSLATION INITIATION FACTOR 2C"/>
    <property type="match status" value="1"/>
</dbReference>
<dbReference type="InterPro" id="IPR003165">
    <property type="entry name" value="Piwi"/>
</dbReference>
<dbReference type="InterPro" id="IPR014811">
    <property type="entry name" value="ArgoL1"/>
</dbReference>
<feature type="compositionally biased region" description="Gly residues" evidence="1">
    <location>
        <begin position="65"/>
        <end position="79"/>
    </location>
</feature>
<reference evidence="3" key="1">
    <citation type="submission" date="2021-07" db="EMBL/GenBank/DDBJ databases">
        <authorList>
            <person name="Durling M."/>
        </authorList>
    </citation>
    <scope>NUCLEOTIDE SEQUENCE</scope>
</reference>
<dbReference type="OrthoDB" id="10252740at2759"/>
<dbReference type="Pfam" id="PF16486">
    <property type="entry name" value="ArgoN"/>
    <property type="match status" value="1"/>
</dbReference>
<dbReference type="EMBL" id="CAJVRL010000077">
    <property type="protein sequence ID" value="CAG8957194.1"/>
    <property type="molecule type" value="Genomic_DNA"/>
</dbReference>
<dbReference type="SMART" id="SM00950">
    <property type="entry name" value="Piwi"/>
    <property type="match status" value="1"/>
</dbReference>
<dbReference type="SUPFAM" id="SSF101690">
    <property type="entry name" value="PAZ domain"/>
    <property type="match status" value="2"/>
</dbReference>
<dbReference type="InterPro" id="IPR036397">
    <property type="entry name" value="RNaseH_sf"/>
</dbReference>
<dbReference type="InterPro" id="IPR036085">
    <property type="entry name" value="PAZ_dom_sf"/>
</dbReference>
<sequence length="1046" mass="113846">MADRGGRGRGGGGYRGGGDRGGFRGDRGGGGRGGGDRGGFRGGSDRGGGGYRGGGDRGGFRGDRGGGGYRGGGGGGRGGYSDEVSVFKHPSGAPATPVDAEATNVENKYMANTKGIMALGSASVKDHFPARPGYGTLGKAITVFANYFKVTVPKDMAVTRYNIEFLPEAKGRKLGRLFELLLEMPEFAGDITTDMKSMVISKQPLQIPDGWTTEIKYRADGEDEPLERATTYTVRAVAPISVSVADFQKHLCEVNPGPKFELRSEFIQVLNIIFNHHPQAQDDLVTAGRNPFFALSRQQTNAHNITVLGGGLESLRGFYQSVRPATGGLLLNVNVSHGVFLQPDRLDVLFPKLGSGDKTILGKKLKLIRVRLTHLPPKKDKKSGKEIWRVKTVFGLARPHDGRGEEHPPQVRGLGAGPKEVKFWLANRAPAKEAKPAAKGKKQAVRPDGYITVFDYFQSAYPKIQLNERNSVVNVGNGDHPIYLPAEVCLVLPGQNIKRRLSPEQTQSMIKFACRGPDQNALSIVGDGRDVLGLENKAARFDLAVGQSLITVNARILPSPGIKYKTPQNKEKTLDVRGGSWNMANIKFHTGSNLGVWTCLIFQMETFRGSLMGATRERIGPTIKKFQSFLNASGINAAGLIPGPPPPEIILREGDEVGNNSKIEAAFRTLFISKVKDQPEANKLRFVLCIIPMNNVGLYNSIKTVGDTKAGIHTICCVSDKIMKEQRQDQYFGNVSLKFNLKAGGINQTLEPTKLGIVSEGKTMIVGLDVTHPSPGSKESAPSVAAIVASVDKFLGQWPSDFRIQESRKEMITGLEGLFLSRLSLWQAKNKALPENIIIYRDGVSEGQYQLLLDNELPLIRNACRQKYPASDTKKGLPKISIIVCGKRHHTRFYPTTLTDADRKGNCQPGTIVDRGVTEVRFWDFFIQSHACIQGTARPGHYYVVLDEIFRGRPNKPGHQNAADALQELTHNMCHLFGRATKAVSLCPPAYYADLLCTRLRCYLSDQFDPNDASATASVASGATGATNPMPELRIAPSLANSMFYI</sequence>
<dbReference type="InterPro" id="IPR012337">
    <property type="entry name" value="RNaseH-like_sf"/>
</dbReference>
<dbReference type="Pfam" id="PF08699">
    <property type="entry name" value="ArgoL1"/>
    <property type="match status" value="1"/>
</dbReference>
<evidence type="ECO:0000256" key="1">
    <source>
        <dbReference type="SAM" id="MobiDB-lite"/>
    </source>
</evidence>
<protein>
    <recommendedName>
        <fullName evidence="2">Piwi domain-containing protein</fullName>
    </recommendedName>
</protein>
<gene>
    <name evidence="3" type="ORF">HYFRA_00009395</name>
</gene>
<evidence type="ECO:0000259" key="2">
    <source>
        <dbReference type="PROSITE" id="PS50822"/>
    </source>
</evidence>
<comment type="caution">
    <text evidence="3">The sequence shown here is derived from an EMBL/GenBank/DDBJ whole genome shotgun (WGS) entry which is preliminary data.</text>
</comment>
<evidence type="ECO:0000313" key="4">
    <source>
        <dbReference type="Proteomes" id="UP000696280"/>
    </source>
</evidence>
<feature type="region of interest" description="Disordered" evidence="1">
    <location>
        <begin position="1"/>
        <end position="98"/>
    </location>
</feature>
<dbReference type="InterPro" id="IPR032474">
    <property type="entry name" value="Argonaute_N"/>
</dbReference>
<dbReference type="SMART" id="SM01163">
    <property type="entry name" value="DUF1785"/>
    <property type="match status" value="1"/>
</dbReference>
<dbReference type="Gene3D" id="3.30.420.10">
    <property type="entry name" value="Ribonuclease H-like superfamily/Ribonuclease H"/>
    <property type="match status" value="1"/>
</dbReference>
<feature type="domain" description="Piwi" evidence="2">
    <location>
        <begin position="686"/>
        <end position="1005"/>
    </location>
</feature>
<feature type="compositionally biased region" description="Gly residues" evidence="1">
    <location>
        <begin position="40"/>
        <end position="53"/>
    </location>
</feature>
<dbReference type="Pfam" id="PF16488">
    <property type="entry name" value="ArgoL2"/>
    <property type="match status" value="1"/>
</dbReference>
<dbReference type="AlphaFoldDB" id="A0A9N9L0E6"/>
<evidence type="ECO:0000313" key="3">
    <source>
        <dbReference type="EMBL" id="CAG8957194.1"/>
    </source>
</evidence>
<dbReference type="PROSITE" id="PS50822">
    <property type="entry name" value="PIWI"/>
    <property type="match status" value="1"/>
</dbReference>
<feature type="compositionally biased region" description="Basic and acidic residues" evidence="1">
    <location>
        <begin position="54"/>
        <end position="64"/>
    </location>
</feature>
<proteinExistence type="predicted"/>
<dbReference type="InterPro" id="IPR032472">
    <property type="entry name" value="ArgoL2"/>
</dbReference>
<dbReference type="SUPFAM" id="SSF53098">
    <property type="entry name" value="Ribonuclease H-like"/>
    <property type="match status" value="1"/>
</dbReference>
<feature type="compositionally biased region" description="Basic and acidic residues" evidence="1">
    <location>
        <begin position="17"/>
        <end position="39"/>
    </location>
</feature>
<dbReference type="Proteomes" id="UP000696280">
    <property type="component" value="Unassembled WGS sequence"/>
</dbReference>
<dbReference type="CDD" id="cd04657">
    <property type="entry name" value="Piwi_ago-like"/>
    <property type="match status" value="1"/>
</dbReference>
<keyword evidence="4" id="KW-1185">Reference proteome</keyword>
<dbReference type="GO" id="GO:0003676">
    <property type="term" value="F:nucleic acid binding"/>
    <property type="evidence" value="ECO:0007669"/>
    <property type="project" value="InterPro"/>
</dbReference>
<organism evidence="3 4">
    <name type="scientific">Hymenoscyphus fraxineus</name>
    <dbReference type="NCBI Taxonomy" id="746836"/>
    <lineage>
        <taxon>Eukaryota</taxon>
        <taxon>Fungi</taxon>
        <taxon>Dikarya</taxon>
        <taxon>Ascomycota</taxon>
        <taxon>Pezizomycotina</taxon>
        <taxon>Leotiomycetes</taxon>
        <taxon>Helotiales</taxon>
        <taxon>Helotiaceae</taxon>
        <taxon>Hymenoscyphus</taxon>
    </lineage>
</organism>
<accession>A0A9N9L0E6</accession>
<dbReference type="Gene3D" id="3.40.50.2300">
    <property type="match status" value="1"/>
</dbReference>